<dbReference type="Proteomes" id="UP001139006">
    <property type="component" value="Unassembled WGS sequence"/>
</dbReference>
<keyword evidence="3 10" id="KW-0662">Pyridine nucleotide biosynthesis</keyword>
<evidence type="ECO:0000256" key="4">
    <source>
        <dbReference type="ARBA" id="ARBA00022679"/>
    </source>
</evidence>
<comment type="caution">
    <text evidence="12">The sequence shown here is derived from an EMBL/GenBank/DDBJ whole genome shotgun (WGS) entry which is preliminary data.</text>
</comment>
<dbReference type="Pfam" id="PF01467">
    <property type="entry name" value="CTP_transf_like"/>
    <property type="match status" value="1"/>
</dbReference>
<dbReference type="Gene3D" id="3.40.50.620">
    <property type="entry name" value="HUPs"/>
    <property type="match status" value="1"/>
</dbReference>
<keyword evidence="7 10" id="KW-0067">ATP-binding</keyword>
<evidence type="ECO:0000256" key="8">
    <source>
        <dbReference type="ARBA" id="ARBA00023027"/>
    </source>
</evidence>
<keyword evidence="4 10" id="KW-0808">Transferase</keyword>
<evidence type="ECO:0000313" key="12">
    <source>
        <dbReference type="EMBL" id="MCP0886726.1"/>
    </source>
</evidence>
<dbReference type="NCBIfam" id="NF000841">
    <property type="entry name" value="PRK00071.1-4"/>
    <property type="match status" value="1"/>
</dbReference>
<dbReference type="GO" id="GO:0009435">
    <property type="term" value="P:NAD+ biosynthetic process"/>
    <property type="evidence" value="ECO:0007669"/>
    <property type="project" value="UniProtKB-UniRule"/>
</dbReference>
<dbReference type="GO" id="GO:0004515">
    <property type="term" value="F:nicotinate-nucleotide adenylyltransferase activity"/>
    <property type="evidence" value="ECO:0007669"/>
    <property type="project" value="UniProtKB-UniRule"/>
</dbReference>
<dbReference type="EMBL" id="JAIULA010000008">
    <property type="protein sequence ID" value="MCP0886726.1"/>
    <property type="molecule type" value="Genomic_DNA"/>
</dbReference>
<comment type="function">
    <text evidence="1 10">Catalyzes the reversible adenylation of nicotinate mononucleotide (NaMN) to nicotinic acid adenine dinucleotide (NaAD).</text>
</comment>
<evidence type="ECO:0000256" key="6">
    <source>
        <dbReference type="ARBA" id="ARBA00022741"/>
    </source>
</evidence>
<dbReference type="AlphaFoldDB" id="A0A9X2JM33"/>
<dbReference type="InterPro" id="IPR005248">
    <property type="entry name" value="NadD/NMNAT"/>
</dbReference>
<dbReference type="CDD" id="cd02165">
    <property type="entry name" value="NMNAT"/>
    <property type="match status" value="1"/>
</dbReference>
<reference evidence="12 13" key="1">
    <citation type="journal article" date="2023" name="Int. J. Syst. Evol. Microbiol.">
        <title>Ligilactobacillus ubinensis sp. nov., a novel species isolated from the wild ferment of a durian fruit (Durio zibethinus).</title>
        <authorList>
            <person name="Heng Y.C."/>
            <person name="Menon N."/>
            <person name="Chen B."/>
            <person name="Loo B.Z.L."/>
            <person name="Wong G.W.J."/>
            <person name="Lim A.C.H."/>
            <person name="Silvaraju S."/>
            <person name="Kittelmann S."/>
        </authorList>
    </citation>
    <scope>NUCLEOTIDE SEQUENCE [LARGE SCALE GENOMIC DNA]</scope>
    <source>
        <strain evidence="12 13">WILCCON 0076</strain>
    </source>
</reference>
<keyword evidence="13" id="KW-1185">Reference proteome</keyword>
<organism evidence="12 13">
    <name type="scientific">Ligilactobacillus ubinensis</name>
    <dbReference type="NCBI Taxonomy" id="2876789"/>
    <lineage>
        <taxon>Bacteria</taxon>
        <taxon>Bacillati</taxon>
        <taxon>Bacillota</taxon>
        <taxon>Bacilli</taxon>
        <taxon>Lactobacillales</taxon>
        <taxon>Lactobacillaceae</taxon>
        <taxon>Ligilactobacillus</taxon>
    </lineage>
</organism>
<accession>A0A9X2JM33</accession>
<dbReference type="HAMAP" id="MF_00244">
    <property type="entry name" value="NaMN_adenylyltr"/>
    <property type="match status" value="1"/>
</dbReference>
<keyword evidence="8 10" id="KW-0520">NAD</keyword>
<dbReference type="NCBIfam" id="TIGR00482">
    <property type="entry name" value="nicotinate (nicotinamide) nucleotide adenylyltransferase"/>
    <property type="match status" value="1"/>
</dbReference>
<keyword evidence="5 10" id="KW-0548">Nucleotidyltransferase</keyword>
<sequence>MPATQVLTKVDYLGKKRRIGLLGGTFNPPHLGHSIIADQVLSQLGLDEVLFMPDNLPPHIDSKETIAAEKRLKMVELSIADNPNFGIEDIELKRGGISYTYDTIKQLTIMHPENEYYFIIGGDMVDYLPKWNRIDDLIKMVKFIGVQRKGFEQKSKYPLMWVDVPMIGVSSSLIREKISQRCSIRYLVKKEVADYIEKEGLYK</sequence>
<dbReference type="EC" id="2.7.7.18" evidence="10"/>
<feature type="domain" description="Cytidyltransferase-like" evidence="11">
    <location>
        <begin position="21"/>
        <end position="177"/>
    </location>
</feature>
<dbReference type="GO" id="GO:0005524">
    <property type="term" value="F:ATP binding"/>
    <property type="evidence" value="ECO:0007669"/>
    <property type="project" value="UniProtKB-KW"/>
</dbReference>
<comment type="pathway">
    <text evidence="2 10">Cofactor biosynthesis; NAD(+) biosynthesis; deamido-NAD(+) from nicotinate D-ribonucleotide: step 1/1.</text>
</comment>
<evidence type="ECO:0000256" key="9">
    <source>
        <dbReference type="ARBA" id="ARBA00048721"/>
    </source>
</evidence>
<gene>
    <name evidence="10" type="primary">nadD</name>
    <name evidence="12" type="ORF">LB941_05160</name>
</gene>
<dbReference type="PANTHER" id="PTHR39321:SF3">
    <property type="entry name" value="PHOSPHOPANTETHEINE ADENYLYLTRANSFERASE"/>
    <property type="match status" value="1"/>
</dbReference>
<evidence type="ECO:0000256" key="7">
    <source>
        <dbReference type="ARBA" id="ARBA00022840"/>
    </source>
</evidence>
<evidence type="ECO:0000256" key="3">
    <source>
        <dbReference type="ARBA" id="ARBA00022642"/>
    </source>
</evidence>
<proteinExistence type="inferred from homology"/>
<name>A0A9X2JM33_9LACO</name>
<dbReference type="InterPro" id="IPR014729">
    <property type="entry name" value="Rossmann-like_a/b/a_fold"/>
</dbReference>
<dbReference type="SUPFAM" id="SSF52374">
    <property type="entry name" value="Nucleotidylyl transferase"/>
    <property type="match status" value="1"/>
</dbReference>
<protein>
    <recommendedName>
        <fullName evidence="10">Probable nicotinate-nucleotide adenylyltransferase</fullName>
        <ecNumber evidence="10">2.7.7.18</ecNumber>
    </recommendedName>
    <alternativeName>
        <fullName evidence="10">Deamido-NAD(+) diphosphorylase</fullName>
    </alternativeName>
    <alternativeName>
        <fullName evidence="10">Deamido-NAD(+) pyrophosphorylase</fullName>
    </alternativeName>
    <alternativeName>
        <fullName evidence="10">Nicotinate mononucleotide adenylyltransferase</fullName>
        <shortName evidence="10">NaMN adenylyltransferase</shortName>
    </alternativeName>
</protein>
<evidence type="ECO:0000313" key="13">
    <source>
        <dbReference type="Proteomes" id="UP001139006"/>
    </source>
</evidence>
<evidence type="ECO:0000259" key="11">
    <source>
        <dbReference type="Pfam" id="PF01467"/>
    </source>
</evidence>
<dbReference type="NCBIfam" id="NF000840">
    <property type="entry name" value="PRK00071.1-3"/>
    <property type="match status" value="1"/>
</dbReference>
<keyword evidence="6 10" id="KW-0547">Nucleotide-binding</keyword>
<dbReference type="PANTHER" id="PTHR39321">
    <property type="entry name" value="NICOTINATE-NUCLEOTIDE ADENYLYLTRANSFERASE-RELATED"/>
    <property type="match status" value="1"/>
</dbReference>
<evidence type="ECO:0000256" key="2">
    <source>
        <dbReference type="ARBA" id="ARBA00005019"/>
    </source>
</evidence>
<comment type="similarity">
    <text evidence="10">Belongs to the NadD family.</text>
</comment>
<evidence type="ECO:0000256" key="5">
    <source>
        <dbReference type="ARBA" id="ARBA00022695"/>
    </source>
</evidence>
<dbReference type="InterPro" id="IPR004821">
    <property type="entry name" value="Cyt_trans-like"/>
</dbReference>
<evidence type="ECO:0000256" key="10">
    <source>
        <dbReference type="HAMAP-Rule" id="MF_00244"/>
    </source>
</evidence>
<dbReference type="NCBIfam" id="TIGR00125">
    <property type="entry name" value="cyt_tran_rel"/>
    <property type="match status" value="1"/>
</dbReference>
<comment type="catalytic activity">
    <reaction evidence="9 10">
        <text>nicotinate beta-D-ribonucleotide + ATP + H(+) = deamido-NAD(+) + diphosphate</text>
        <dbReference type="Rhea" id="RHEA:22860"/>
        <dbReference type="ChEBI" id="CHEBI:15378"/>
        <dbReference type="ChEBI" id="CHEBI:30616"/>
        <dbReference type="ChEBI" id="CHEBI:33019"/>
        <dbReference type="ChEBI" id="CHEBI:57502"/>
        <dbReference type="ChEBI" id="CHEBI:58437"/>
        <dbReference type="EC" id="2.7.7.18"/>
    </reaction>
</comment>
<evidence type="ECO:0000256" key="1">
    <source>
        <dbReference type="ARBA" id="ARBA00002324"/>
    </source>
</evidence>